<comment type="caution">
    <text evidence="1">The sequence shown here is derived from an EMBL/GenBank/DDBJ whole genome shotgun (WGS) entry which is preliminary data.</text>
</comment>
<proteinExistence type="predicted"/>
<evidence type="ECO:0000313" key="1">
    <source>
        <dbReference type="EMBL" id="CAH2210202.1"/>
    </source>
</evidence>
<dbReference type="EMBL" id="CAKXAJ010006905">
    <property type="protein sequence ID" value="CAH2210202.1"/>
    <property type="molecule type" value="Genomic_DNA"/>
</dbReference>
<organism evidence="1 2">
    <name type="scientific">Pararge aegeria aegeria</name>
    <dbReference type="NCBI Taxonomy" id="348720"/>
    <lineage>
        <taxon>Eukaryota</taxon>
        <taxon>Metazoa</taxon>
        <taxon>Ecdysozoa</taxon>
        <taxon>Arthropoda</taxon>
        <taxon>Hexapoda</taxon>
        <taxon>Insecta</taxon>
        <taxon>Pterygota</taxon>
        <taxon>Neoptera</taxon>
        <taxon>Endopterygota</taxon>
        <taxon>Lepidoptera</taxon>
        <taxon>Glossata</taxon>
        <taxon>Ditrysia</taxon>
        <taxon>Papilionoidea</taxon>
        <taxon>Nymphalidae</taxon>
        <taxon>Satyrinae</taxon>
        <taxon>Satyrini</taxon>
        <taxon>Parargina</taxon>
        <taxon>Pararge</taxon>
    </lineage>
</organism>
<sequence length="68" mass="7338">MVHVAQDCGGAVCSLAEPATGLRFSEPCGGRAASRVTSPAKLKYPRCPAFHSLHTAPHRYRQPPPHFI</sequence>
<dbReference type="Proteomes" id="UP000838756">
    <property type="component" value="Unassembled WGS sequence"/>
</dbReference>
<keyword evidence="2" id="KW-1185">Reference proteome</keyword>
<dbReference type="OrthoDB" id="7187706at2759"/>
<protein>
    <submittedName>
        <fullName evidence="1">Jg15002 protein</fullName>
    </submittedName>
</protein>
<dbReference type="AlphaFoldDB" id="A0A8S4QI74"/>
<gene>
    <name evidence="1" type="primary">jg15002</name>
    <name evidence="1" type="ORF">PAEG_LOCUS2113</name>
</gene>
<name>A0A8S4QI74_9NEOP</name>
<evidence type="ECO:0000313" key="2">
    <source>
        <dbReference type="Proteomes" id="UP000838756"/>
    </source>
</evidence>
<accession>A0A8S4QI74</accession>
<reference evidence="1" key="1">
    <citation type="submission" date="2022-03" db="EMBL/GenBank/DDBJ databases">
        <authorList>
            <person name="Lindestad O."/>
        </authorList>
    </citation>
    <scope>NUCLEOTIDE SEQUENCE</scope>
</reference>